<name>A6JXM8_RAT</name>
<sequence length="30" mass="3082">MGKAGRKRERTWTAARGGGGGGQGNPELPE</sequence>
<dbReference type="Proteomes" id="UP000234681">
    <property type="component" value="Chromosome 3"/>
</dbReference>
<proteinExistence type="predicted"/>
<evidence type="ECO:0000256" key="1">
    <source>
        <dbReference type="SAM" id="MobiDB-lite"/>
    </source>
</evidence>
<gene>
    <name evidence="2" type="ORF">rCG_32195</name>
</gene>
<evidence type="ECO:0000313" key="2">
    <source>
        <dbReference type="EMBL" id="EDL96381.1"/>
    </source>
</evidence>
<dbReference type="EMBL" id="CH474005">
    <property type="protein sequence ID" value="EDL96381.1"/>
    <property type="molecule type" value="Genomic_DNA"/>
</dbReference>
<accession>A6JXM8</accession>
<dbReference type="AlphaFoldDB" id="A6JXM8"/>
<feature type="region of interest" description="Disordered" evidence="1">
    <location>
        <begin position="1"/>
        <end position="30"/>
    </location>
</feature>
<protein>
    <submittedName>
        <fullName evidence="2">RCG32195</fullName>
    </submittedName>
</protein>
<organism evidence="2 3">
    <name type="scientific">Rattus norvegicus</name>
    <name type="common">Rat</name>
    <dbReference type="NCBI Taxonomy" id="10116"/>
    <lineage>
        <taxon>Eukaryota</taxon>
        <taxon>Metazoa</taxon>
        <taxon>Chordata</taxon>
        <taxon>Craniata</taxon>
        <taxon>Vertebrata</taxon>
        <taxon>Euteleostomi</taxon>
        <taxon>Mammalia</taxon>
        <taxon>Eutheria</taxon>
        <taxon>Euarchontoglires</taxon>
        <taxon>Glires</taxon>
        <taxon>Rodentia</taxon>
        <taxon>Myomorpha</taxon>
        <taxon>Muroidea</taxon>
        <taxon>Muridae</taxon>
        <taxon>Murinae</taxon>
        <taxon>Rattus</taxon>
    </lineage>
</organism>
<evidence type="ECO:0000313" key="3">
    <source>
        <dbReference type="Proteomes" id="UP000234681"/>
    </source>
</evidence>
<reference evidence="2 3" key="1">
    <citation type="submission" date="2005-09" db="EMBL/GenBank/DDBJ databases">
        <authorList>
            <person name="Mural R.J."/>
            <person name="Li P.W."/>
            <person name="Adams M.D."/>
            <person name="Amanatides P.G."/>
            <person name="Baden-Tillson H."/>
            <person name="Barnstead M."/>
            <person name="Chin S.H."/>
            <person name="Dew I."/>
            <person name="Evans C.A."/>
            <person name="Ferriera S."/>
            <person name="Flanigan M."/>
            <person name="Fosler C."/>
            <person name="Glodek A."/>
            <person name="Gu Z."/>
            <person name="Holt R.A."/>
            <person name="Jennings D."/>
            <person name="Kraft C.L."/>
            <person name="Lu F."/>
            <person name="Nguyen T."/>
            <person name="Nusskern D.R."/>
            <person name="Pfannkoch C.M."/>
            <person name="Sitter C."/>
            <person name="Sutton G.G."/>
            <person name="Venter J.C."/>
            <person name="Wang Z."/>
            <person name="Woodage T."/>
            <person name="Zheng X.H."/>
            <person name="Zhong F."/>
        </authorList>
    </citation>
    <scope>NUCLEOTIDE SEQUENCE [LARGE SCALE GENOMIC DNA]</scope>
    <source>
        <strain>BN</strain>
        <strain evidence="3">Sprague-Dawley</strain>
    </source>
</reference>